<evidence type="ECO:0000256" key="7">
    <source>
        <dbReference type="ARBA" id="ARBA00023317"/>
    </source>
</evidence>
<dbReference type="InterPro" id="IPR005474">
    <property type="entry name" value="Transketolase_N"/>
</dbReference>
<evidence type="ECO:0000256" key="1">
    <source>
        <dbReference type="ARBA" id="ARBA00001964"/>
    </source>
</evidence>
<dbReference type="EC" id="1.2.4.1" evidence="3 9"/>
<evidence type="ECO:0000313" key="14">
    <source>
        <dbReference type="EMBL" id="UXI68839.1"/>
    </source>
</evidence>
<dbReference type="PIRSF" id="PIRSF000156">
    <property type="entry name" value="Pyruvate_dh_E1"/>
    <property type="match status" value="1"/>
</dbReference>
<comment type="catalytic activity">
    <reaction evidence="8 9">
        <text>N(6)-[(R)-lipoyl]-L-lysyl-[protein] + pyruvate + H(+) = N(6)-[(R)-S(8)-acetyldihydrolipoyl]-L-lysyl-[protein] + CO2</text>
        <dbReference type="Rhea" id="RHEA:19189"/>
        <dbReference type="Rhea" id="RHEA-COMP:10474"/>
        <dbReference type="Rhea" id="RHEA-COMP:10478"/>
        <dbReference type="ChEBI" id="CHEBI:15361"/>
        <dbReference type="ChEBI" id="CHEBI:15378"/>
        <dbReference type="ChEBI" id="CHEBI:16526"/>
        <dbReference type="ChEBI" id="CHEBI:83099"/>
        <dbReference type="ChEBI" id="CHEBI:83111"/>
        <dbReference type="EC" id="1.2.4.1"/>
    </reaction>
</comment>
<feature type="domain" description="Transketolase N-terminal" evidence="11">
    <location>
        <begin position="197"/>
        <end position="296"/>
    </location>
</feature>
<dbReference type="SUPFAM" id="SSF52922">
    <property type="entry name" value="TK C-terminal domain-like"/>
    <property type="match status" value="1"/>
</dbReference>
<evidence type="ECO:0000256" key="3">
    <source>
        <dbReference type="ARBA" id="ARBA00012281"/>
    </source>
</evidence>
<dbReference type="InterPro" id="IPR055152">
    <property type="entry name" value="Transketolase-like_C_2"/>
</dbReference>
<dbReference type="EMBL" id="CP104694">
    <property type="protein sequence ID" value="UXI68839.1"/>
    <property type="molecule type" value="Genomic_DNA"/>
</dbReference>
<accession>A0ABY6BFN8</accession>
<dbReference type="NCBIfam" id="TIGR00759">
    <property type="entry name" value="aceE"/>
    <property type="match status" value="1"/>
</dbReference>
<dbReference type="Pfam" id="PF17831">
    <property type="entry name" value="PDH_E1_M"/>
    <property type="match status" value="1"/>
</dbReference>
<evidence type="ECO:0000259" key="11">
    <source>
        <dbReference type="Pfam" id="PF00456"/>
    </source>
</evidence>
<dbReference type="Pfam" id="PF22613">
    <property type="entry name" value="Transketolase_C_1"/>
    <property type="match status" value="1"/>
</dbReference>
<name>A0ABY6BFN8_9GAMM</name>
<evidence type="ECO:0000256" key="9">
    <source>
        <dbReference type="PIRNR" id="PIRNR000156"/>
    </source>
</evidence>
<dbReference type="RefSeq" id="WP_261695798.1">
    <property type="nucleotide sequence ID" value="NZ_CP104694.1"/>
</dbReference>
<keyword evidence="7 9" id="KW-0670">Pyruvate</keyword>
<sequence>MNLLQDILNQDLDPTETQEWIDALNAVIGADGPERAHYLLERMVDETRRAGGHLPFQPTTEYINTIPTHLEKRNPGDAALEWRIRSLIRWNALATVVRANRKPGELGGHIASFASSATLYDVGFNHFWRAPSENHPGDLLYIQGHSSPGIYARAYLEGRISEAQLDRYRMEVDGGGLSSYPHPWLMPDFWQTPTVSMGLGPIMAIYQARFWKYLEHRNLMPVTDRKVWCFMGDGETDEPESLGAISLAGRENLDNLVFVINCNLQRLDGPVRGNGKIIQELEGVFRGAGWNVVKVIWGSYWDPLLARDTKGTLRRLMMETVDGEYQACKAFGGAYTRENFFGKYPELREMVANLSDEDIWRLNRGGHDPHKVYAAYAEAMTNANGRPTVILAKTVKGYGMGGAGESMNITHQQKKMDDDAIRAFRDRFNIPVDDDKVAEVPFYHPGKDSPEVQYMLSRRQALGGPLPQRRQKTESLPTPELSALEQITRGSGEREISTTMAFVRGLNLLLRDKAIGPRIVPIVADEARTFGMEGMFRQIGIYAPFGQKYTPQDADQLLYYREDQGGQVLQEGITEAGATCSWIAAATSYSTNNYAMLPFFIFYSMFGMQRVGDLCWAAGDMRARGFLVGGTAGRTTLNGEGLQHEDGHSHLLAGVIPNCRAYDPTFSYEVAVILQDGVRRMLTEQEDVYYYVTVMNENYSHPDMPAGSEQGIIKGMYLFRDGDAPLPGGSPTAAAQPDKQGGSRVPETDGPAPRETTAKPGEVVKSAKASAPAKSLRKDKLPRVQLLGSGTILREVIAAAELLEKDFGVISDIWSCPSFSELRRDGYDAERWNRLHPEGEQRVAHVTQCLKDRVGPVIAATDYVRQYADQIRAFMPDGKRYTVLGTDGYGRSDTRANLRRFFEVDRYYIAHAAIAALAQEGKMHASDVARAMKEWRIDAEKTNPVGV</sequence>
<dbReference type="InterPro" id="IPR035807">
    <property type="entry name" value="PDC_E1_N"/>
</dbReference>
<comment type="function">
    <text evidence="2 9">Component of the pyruvate dehydrogenase (PDH) complex, that catalyzes the overall conversion of pyruvate to acetyl-CoA and CO(2).</text>
</comment>
<dbReference type="InterPro" id="IPR051157">
    <property type="entry name" value="PDH/Transketolase"/>
</dbReference>
<evidence type="ECO:0000256" key="5">
    <source>
        <dbReference type="ARBA" id="ARBA00023002"/>
    </source>
</evidence>
<dbReference type="Gene3D" id="3.40.50.920">
    <property type="match status" value="1"/>
</dbReference>
<dbReference type="InterPro" id="IPR029061">
    <property type="entry name" value="THDP-binding"/>
</dbReference>
<dbReference type="PANTHER" id="PTHR43825">
    <property type="entry name" value="PYRUVATE DEHYDROGENASE E1 COMPONENT"/>
    <property type="match status" value="1"/>
</dbReference>
<dbReference type="Proteomes" id="UP001064632">
    <property type="component" value="Chromosome"/>
</dbReference>
<keyword evidence="5 9" id="KW-0560">Oxidoreductase</keyword>
<comment type="cofactor">
    <cofactor evidence="1 9">
        <name>thiamine diphosphate</name>
        <dbReference type="ChEBI" id="CHEBI:58937"/>
    </cofactor>
</comment>
<proteinExistence type="predicted"/>
<gene>
    <name evidence="14" type="primary">aceE</name>
    <name evidence="14" type="ORF">N4264_04060</name>
</gene>
<keyword evidence="15" id="KW-1185">Reference proteome</keyword>
<feature type="domain" description="Pyruvate dehydrogenase E1 component middle" evidence="12">
    <location>
        <begin position="486"/>
        <end position="702"/>
    </location>
</feature>
<organism evidence="14 15">
    <name type="scientific">Tahibacter amnicola</name>
    <dbReference type="NCBI Taxonomy" id="2976241"/>
    <lineage>
        <taxon>Bacteria</taxon>
        <taxon>Pseudomonadati</taxon>
        <taxon>Pseudomonadota</taxon>
        <taxon>Gammaproteobacteria</taxon>
        <taxon>Lysobacterales</taxon>
        <taxon>Rhodanobacteraceae</taxon>
        <taxon>Tahibacter</taxon>
    </lineage>
</organism>
<dbReference type="InterPro" id="IPR041621">
    <property type="entry name" value="PDH_E1_M"/>
</dbReference>
<feature type="domain" description="Transketolase-like C-terminal" evidence="13">
    <location>
        <begin position="780"/>
        <end position="905"/>
    </location>
</feature>
<evidence type="ECO:0000256" key="2">
    <source>
        <dbReference type="ARBA" id="ARBA00003157"/>
    </source>
</evidence>
<protein>
    <recommendedName>
        <fullName evidence="4 9">Pyruvate dehydrogenase E1 component</fullName>
        <ecNumber evidence="3 9">1.2.4.1</ecNumber>
    </recommendedName>
</protein>
<evidence type="ECO:0000259" key="12">
    <source>
        <dbReference type="Pfam" id="PF17831"/>
    </source>
</evidence>
<dbReference type="Pfam" id="PF00456">
    <property type="entry name" value="Transketolase_N"/>
    <property type="match status" value="1"/>
</dbReference>
<dbReference type="InterPro" id="IPR009014">
    <property type="entry name" value="Transketo_C/PFOR_II"/>
</dbReference>
<feature type="region of interest" description="Disordered" evidence="10">
    <location>
        <begin position="725"/>
        <end position="776"/>
    </location>
</feature>
<evidence type="ECO:0000259" key="13">
    <source>
        <dbReference type="Pfam" id="PF22613"/>
    </source>
</evidence>
<reference evidence="14" key="1">
    <citation type="submission" date="2022-09" db="EMBL/GenBank/DDBJ databases">
        <title>Tahibacter sp. nov., isolated from a fresh water.</title>
        <authorList>
            <person name="Baek J.H."/>
            <person name="Lee J.K."/>
            <person name="Kim J.M."/>
            <person name="Jeon C.O."/>
        </authorList>
    </citation>
    <scope>NUCLEOTIDE SEQUENCE</scope>
    <source>
        <strain evidence="14">W38</strain>
    </source>
</reference>
<dbReference type="PANTHER" id="PTHR43825:SF3">
    <property type="entry name" value="PYRUVATE DEHYDROGENASE E1 COMPONENT"/>
    <property type="match status" value="1"/>
</dbReference>
<keyword evidence="6 9" id="KW-0786">Thiamine pyrophosphate</keyword>
<dbReference type="CDD" id="cd02017">
    <property type="entry name" value="TPP_E1_EcPDC_like"/>
    <property type="match status" value="1"/>
</dbReference>
<evidence type="ECO:0000256" key="10">
    <source>
        <dbReference type="SAM" id="MobiDB-lite"/>
    </source>
</evidence>
<evidence type="ECO:0000313" key="15">
    <source>
        <dbReference type="Proteomes" id="UP001064632"/>
    </source>
</evidence>
<dbReference type="SUPFAM" id="SSF52518">
    <property type="entry name" value="Thiamin diphosphate-binding fold (THDP-binding)"/>
    <property type="match status" value="2"/>
</dbReference>
<dbReference type="GO" id="GO:0004739">
    <property type="term" value="F:pyruvate dehydrogenase (acetyl-transferring) activity"/>
    <property type="evidence" value="ECO:0007669"/>
    <property type="project" value="UniProtKB-EC"/>
</dbReference>
<evidence type="ECO:0000256" key="8">
    <source>
        <dbReference type="ARBA" id="ARBA00051231"/>
    </source>
</evidence>
<dbReference type="InterPro" id="IPR004660">
    <property type="entry name" value="PDH_E1"/>
</dbReference>
<evidence type="ECO:0000256" key="4">
    <source>
        <dbReference type="ARBA" id="ARBA00017172"/>
    </source>
</evidence>
<dbReference type="Gene3D" id="3.40.50.970">
    <property type="match status" value="2"/>
</dbReference>
<evidence type="ECO:0000256" key="6">
    <source>
        <dbReference type="ARBA" id="ARBA00023052"/>
    </source>
</evidence>